<dbReference type="Proteomes" id="UP001497392">
    <property type="component" value="Unassembled WGS sequence"/>
</dbReference>
<dbReference type="Pfam" id="PF04564">
    <property type="entry name" value="U-box"/>
    <property type="match status" value="1"/>
</dbReference>
<evidence type="ECO:0000259" key="1">
    <source>
        <dbReference type="PROSITE" id="PS51698"/>
    </source>
</evidence>
<feature type="domain" description="U-box" evidence="1">
    <location>
        <begin position="1"/>
        <end position="61"/>
    </location>
</feature>
<proteinExistence type="predicted"/>
<dbReference type="PANTHER" id="PTHR22849">
    <property type="entry name" value="WDSAM1 PROTEIN"/>
    <property type="match status" value="1"/>
</dbReference>
<reference evidence="2 3" key="1">
    <citation type="submission" date="2024-06" db="EMBL/GenBank/DDBJ databases">
        <authorList>
            <person name="Kraege A."/>
            <person name="Thomma B."/>
        </authorList>
    </citation>
    <scope>NUCLEOTIDE SEQUENCE [LARGE SCALE GENOMIC DNA]</scope>
</reference>
<dbReference type="EMBL" id="CAXHTA020000016">
    <property type="protein sequence ID" value="CAL5226674.1"/>
    <property type="molecule type" value="Genomic_DNA"/>
</dbReference>
<dbReference type="Gene3D" id="3.30.40.10">
    <property type="entry name" value="Zinc/RING finger domain, C3HC4 (zinc finger)"/>
    <property type="match status" value="1"/>
</dbReference>
<dbReference type="PROSITE" id="PS51698">
    <property type="entry name" value="U_BOX"/>
    <property type="match status" value="1"/>
</dbReference>
<comment type="caution">
    <text evidence="2">The sequence shown here is derived from an EMBL/GenBank/DDBJ whole genome shotgun (WGS) entry which is preliminary data.</text>
</comment>
<gene>
    <name evidence="2" type="primary">g9524</name>
    <name evidence="2" type="ORF">VP750_LOCUS8580</name>
</gene>
<dbReference type="PANTHER" id="PTHR22849:SF112">
    <property type="entry name" value="U-BOX DOMAIN-CONTAINING PROTEIN 26"/>
    <property type="match status" value="1"/>
</dbReference>
<dbReference type="InterPro" id="IPR045185">
    <property type="entry name" value="PUB22/23/24-like"/>
</dbReference>
<dbReference type="SUPFAM" id="SSF57850">
    <property type="entry name" value="RING/U-box"/>
    <property type="match status" value="1"/>
</dbReference>
<dbReference type="SMART" id="SM00504">
    <property type="entry name" value="Ubox"/>
    <property type="match status" value="1"/>
</dbReference>
<protein>
    <submittedName>
        <fullName evidence="2">G9524 protein</fullName>
    </submittedName>
</protein>
<dbReference type="SUPFAM" id="SSF51322">
    <property type="entry name" value="Cyanovirin-N"/>
    <property type="match status" value="1"/>
</dbReference>
<dbReference type="InterPro" id="IPR011058">
    <property type="entry name" value="Cyanovirin-N"/>
</dbReference>
<dbReference type="InterPro" id="IPR003613">
    <property type="entry name" value="Ubox_domain"/>
</dbReference>
<evidence type="ECO:0000313" key="3">
    <source>
        <dbReference type="Proteomes" id="UP001497392"/>
    </source>
</evidence>
<keyword evidence="3" id="KW-1185">Reference proteome</keyword>
<accession>A0ABP1G805</accession>
<organism evidence="2 3">
    <name type="scientific">Coccomyxa viridis</name>
    <dbReference type="NCBI Taxonomy" id="1274662"/>
    <lineage>
        <taxon>Eukaryota</taxon>
        <taxon>Viridiplantae</taxon>
        <taxon>Chlorophyta</taxon>
        <taxon>core chlorophytes</taxon>
        <taxon>Trebouxiophyceae</taxon>
        <taxon>Trebouxiophyceae incertae sedis</taxon>
        <taxon>Coccomyxaceae</taxon>
        <taxon>Coccomyxa</taxon>
    </lineage>
</organism>
<dbReference type="Gene3D" id="2.30.60.10">
    <property type="entry name" value="Cyanovirin-N"/>
    <property type="match status" value="1"/>
</dbReference>
<evidence type="ECO:0000313" key="2">
    <source>
        <dbReference type="EMBL" id="CAL5226674.1"/>
    </source>
</evidence>
<dbReference type="InterPro" id="IPR036673">
    <property type="entry name" value="Cyanovirin-N_sf"/>
</dbReference>
<dbReference type="Pfam" id="PF08881">
    <property type="entry name" value="CVNH"/>
    <property type="match status" value="1"/>
</dbReference>
<name>A0ABP1G805_9CHLO</name>
<dbReference type="InterPro" id="IPR013083">
    <property type="entry name" value="Znf_RING/FYVE/PHD"/>
</dbReference>
<sequence>MRDPVLLVESGHTFDRHNIETWLQDQATCPISRTKLVTKSLVTNWMARMCIAHFANSKPAPKKRRPIVRGQESFTGTSACIHLDGPLLCATTDITKGRVSRLDLNVYLENNDGRVRPRTDCRAKGRFFDTCKFVRVVRRGQHTYLTGMAQRLLGDWVCWDLCLDGCVRNVNGRLEWMR</sequence>